<gene>
    <name evidence="1" type="ORF">H8K43_03445</name>
</gene>
<evidence type="ECO:0008006" key="3">
    <source>
        <dbReference type="Google" id="ProtNLM"/>
    </source>
</evidence>
<reference evidence="1 2" key="1">
    <citation type="submission" date="2020-08" db="EMBL/GenBank/DDBJ databases">
        <title>Novel species isolated from subtropical streams in China.</title>
        <authorList>
            <person name="Lu H."/>
        </authorList>
    </citation>
    <scope>NUCLEOTIDE SEQUENCE [LARGE SCALE GENOMIC DNA]</scope>
    <source>
        <strain evidence="1 2">CY22W</strain>
    </source>
</reference>
<dbReference type="RefSeq" id="WP_186902586.1">
    <property type="nucleotide sequence ID" value="NZ_JACOGD010000002.1"/>
</dbReference>
<accession>A0ABR7A210</accession>
<organism evidence="1 2">
    <name type="scientific">Undibacterium curvum</name>
    <dbReference type="NCBI Taxonomy" id="2762294"/>
    <lineage>
        <taxon>Bacteria</taxon>
        <taxon>Pseudomonadati</taxon>
        <taxon>Pseudomonadota</taxon>
        <taxon>Betaproteobacteria</taxon>
        <taxon>Burkholderiales</taxon>
        <taxon>Oxalobacteraceae</taxon>
        <taxon>Undibacterium</taxon>
    </lineage>
</organism>
<keyword evidence="2" id="KW-1185">Reference proteome</keyword>
<dbReference type="Proteomes" id="UP000654304">
    <property type="component" value="Unassembled WGS sequence"/>
</dbReference>
<comment type="caution">
    <text evidence="1">The sequence shown here is derived from an EMBL/GenBank/DDBJ whole genome shotgun (WGS) entry which is preliminary data.</text>
</comment>
<evidence type="ECO:0000313" key="1">
    <source>
        <dbReference type="EMBL" id="MBC3930717.1"/>
    </source>
</evidence>
<name>A0ABR7A210_9BURK</name>
<dbReference type="EMBL" id="JACOGD010000002">
    <property type="protein sequence ID" value="MBC3930717.1"/>
    <property type="molecule type" value="Genomic_DNA"/>
</dbReference>
<protein>
    <recommendedName>
        <fullName evidence="3">DUF4365 domain-containing protein</fullName>
    </recommendedName>
</protein>
<evidence type="ECO:0000313" key="2">
    <source>
        <dbReference type="Proteomes" id="UP000654304"/>
    </source>
</evidence>
<sequence>MEKDKITKTAENASLGEYRCSALLAERFWVLSRNVDLDGADFLIQLSDPGIRFTDPLPPRLGIVQSKFSQDKNTVHYIPSKYVVDGKTNEPYEGYFLLVHTGRGSDRKRYLLTSEQMVSKLKITKDDSFCVGAFAYSVEFESNDDEKTLDVIEKVLRNRSDEDAKRFLHAVNIPEYPLKRANVESKWLAPIPNEHLFIPDEIYKIKHGLKMVLDSMAASFEDIGDALMERDVEECMKLLEKIKDDSSVVEDVNGFMFDKIGPFNLGGALLCKAIEIHKKRYELLLSDKEKSQCYIELQEKLEGICWREFEKLSPKTKSVPGGLKYVPYTCTLSFDVSEKNCSTGNIILSIDSNKTIPEKKNRVVITREIFTSSDGSKLEAVRDMHQAMHLALAEYFKIIFPAEKIGDVKLPMLLME</sequence>
<proteinExistence type="predicted"/>